<feature type="compositionally biased region" description="Basic and acidic residues" evidence="1">
    <location>
        <begin position="196"/>
        <end position="215"/>
    </location>
</feature>
<dbReference type="Proteomes" id="UP000719766">
    <property type="component" value="Unassembled WGS sequence"/>
</dbReference>
<dbReference type="OrthoDB" id="3205788at2759"/>
<accession>A0A9P7ACT6</accession>
<feature type="compositionally biased region" description="Polar residues" evidence="1">
    <location>
        <begin position="123"/>
        <end position="132"/>
    </location>
</feature>
<evidence type="ECO:0000313" key="2">
    <source>
        <dbReference type="EMBL" id="KAG1785780.1"/>
    </source>
</evidence>
<protein>
    <submittedName>
        <fullName evidence="2">Uncharacterized protein</fullName>
    </submittedName>
</protein>
<feature type="compositionally biased region" description="Polar residues" evidence="1">
    <location>
        <begin position="1"/>
        <end position="12"/>
    </location>
</feature>
<feature type="region of interest" description="Disordered" evidence="1">
    <location>
        <begin position="323"/>
        <end position="353"/>
    </location>
</feature>
<feature type="region of interest" description="Disordered" evidence="1">
    <location>
        <begin position="196"/>
        <end position="303"/>
    </location>
</feature>
<name>A0A9P7ACT6_9AGAM</name>
<evidence type="ECO:0000256" key="1">
    <source>
        <dbReference type="SAM" id="MobiDB-lite"/>
    </source>
</evidence>
<sequence>MTKNTSTKTYNLRSRTRTRASSVSTPASEKNALVRDVYANFIVDLLSLADKAAKDPVPVDGTPAPAESPLTSIEGSPRTEAKSPTALETTRSYSEVVRASSPASDHRVGQESITDLDGINARANDNVSTPAGGTNDHVTFRTANEGSESSGESDDGDDRPWTTVGRRSRRGLKDLTEQAKKPGELTVEQIKTVDTARKSLTEAERVRLSQREANIKQHMSNRQKTRGPETAGPSKGKGADPGNWGALDSEEDIDLEGQRAALESYKAAKELAEASDSAHESEENGSLTGPDPPLASSDEQPDDIFTRAVREQQVVKEAVRRAERRVRQEYEQKMKELTSKLKGDRRAHTHEPARAWIDPVEKIVNRAMEPVGQVAAKSYIRQALGRLGKGYDDGDESDSSSSSSSSSSSDTSSSSSDDVRRKHKKSSKKRSKNKKTMLKPIAPTTYDGAVDSRAFHRFITEGTAYVKDGHVKSKKRAFVLSHFLKGKAHEFYIREEVQAAAEIIEIAHSVPMGREKRSGQKERAPAAITAGATTPVSNPRRNRDRRSQQDDRTRATKLGPGASGDTEHLRELAESTTTQDEVFLGSTALWLEDVDSSCPPSPKVRPRGFRDPTARRAADLLQGIKYPGDERGDLDQDWDDHDRFNVYSITFIRTGKWT</sequence>
<dbReference type="RefSeq" id="XP_041153263.1">
    <property type="nucleotide sequence ID" value="XM_041308134.1"/>
</dbReference>
<organism evidence="2 3">
    <name type="scientific">Suillus plorans</name>
    <dbReference type="NCBI Taxonomy" id="116603"/>
    <lineage>
        <taxon>Eukaryota</taxon>
        <taxon>Fungi</taxon>
        <taxon>Dikarya</taxon>
        <taxon>Basidiomycota</taxon>
        <taxon>Agaricomycotina</taxon>
        <taxon>Agaricomycetes</taxon>
        <taxon>Agaricomycetidae</taxon>
        <taxon>Boletales</taxon>
        <taxon>Suillineae</taxon>
        <taxon>Suillaceae</taxon>
        <taxon>Suillus</taxon>
    </lineage>
</organism>
<feature type="region of interest" description="Disordered" evidence="1">
    <location>
        <begin position="1"/>
        <end position="29"/>
    </location>
</feature>
<dbReference type="AlphaFoldDB" id="A0A9P7ACT6"/>
<reference evidence="2" key="1">
    <citation type="journal article" date="2020" name="New Phytol.">
        <title>Comparative genomics reveals dynamic genome evolution in host specialist ectomycorrhizal fungi.</title>
        <authorList>
            <person name="Lofgren L.A."/>
            <person name="Nguyen N.H."/>
            <person name="Vilgalys R."/>
            <person name="Ruytinx J."/>
            <person name="Liao H.L."/>
            <person name="Branco S."/>
            <person name="Kuo A."/>
            <person name="LaButti K."/>
            <person name="Lipzen A."/>
            <person name="Andreopoulos W."/>
            <person name="Pangilinan J."/>
            <person name="Riley R."/>
            <person name="Hundley H."/>
            <person name="Na H."/>
            <person name="Barry K."/>
            <person name="Grigoriev I.V."/>
            <person name="Stajich J.E."/>
            <person name="Kennedy P.G."/>
        </authorList>
    </citation>
    <scope>NUCLEOTIDE SEQUENCE</scope>
    <source>
        <strain evidence="2">S12</strain>
    </source>
</reference>
<proteinExistence type="predicted"/>
<feature type="compositionally biased region" description="Basic and acidic residues" evidence="1">
    <location>
        <begin position="545"/>
        <end position="554"/>
    </location>
</feature>
<feature type="region of interest" description="Disordered" evidence="1">
    <location>
        <begin position="52"/>
        <end position="180"/>
    </location>
</feature>
<evidence type="ECO:0000313" key="3">
    <source>
        <dbReference type="Proteomes" id="UP000719766"/>
    </source>
</evidence>
<gene>
    <name evidence="2" type="ORF">HD556DRAFT_1456311</name>
</gene>
<dbReference type="GeneID" id="64601898"/>
<feature type="compositionally biased region" description="Low complexity" evidence="1">
    <location>
        <begin position="525"/>
        <end position="535"/>
    </location>
</feature>
<feature type="compositionally biased region" description="Basic and acidic residues" evidence="1">
    <location>
        <begin position="266"/>
        <end position="282"/>
    </location>
</feature>
<keyword evidence="3" id="KW-1185">Reference proteome</keyword>
<feature type="compositionally biased region" description="Basic residues" evidence="1">
    <location>
        <begin position="421"/>
        <end position="437"/>
    </location>
</feature>
<feature type="compositionally biased region" description="Basic and acidic residues" evidence="1">
    <location>
        <begin position="171"/>
        <end position="180"/>
    </location>
</feature>
<feature type="compositionally biased region" description="Low complexity" evidence="1">
    <location>
        <begin position="399"/>
        <end position="416"/>
    </location>
</feature>
<feature type="region of interest" description="Disordered" evidence="1">
    <location>
        <begin position="387"/>
        <end position="440"/>
    </location>
</feature>
<dbReference type="EMBL" id="JABBWE010000103">
    <property type="protein sequence ID" value="KAG1785780.1"/>
    <property type="molecule type" value="Genomic_DNA"/>
</dbReference>
<feature type="compositionally biased region" description="Basic and acidic residues" evidence="1">
    <location>
        <begin position="513"/>
        <end position="524"/>
    </location>
</feature>
<comment type="caution">
    <text evidence="2">The sequence shown here is derived from an EMBL/GenBank/DDBJ whole genome shotgun (WGS) entry which is preliminary data.</text>
</comment>
<feature type="region of interest" description="Disordered" evidence="1">
    <location>
        <begin position="513"/>
        <end position="567"/>
    </location>
</feature>